<accession>A0A7Z9BMT6</accession>
<protein>
    <submittedName>
        <fullName evidence="1">Uncharacterized protein</fullName>
    </submittedName>
</protein>
<reference evidence="1" key="1">
    <citation type="submission" date="2019-10" db="EMBL/GenBank/DDBJ databases">
        <authorList>
            <consortium name="Genoscope - CEA"/>
            <person name="William W."/>
        </authorList>
    </citation>
    <scope>NUCLEOTIDE SEQUENCE [LARGE SCALE GENOMIC DNA]</scope>
    <source>
        <strain evidence="1">BBR_PRJEB10994</strain>
    </source>
</reference>
<dbReference type="AlphaFoldDB" id="A0A7Z9BMT6"/>
<evidence type="ECO:0000313" key="2">
    <source>
        <dbReference type="Proteomes" id="UP000182190"/>
    </source>
</evidence>
<organism evidence="1 2">
    <name type="scientific">Planktothrix paucivesiculata PCC 9631</name>
    <dbReference type="NCBI Taxonomy" id="671071"/>
    <lineage>
        <taxon>Bacteria</taxon>
        <taxon>Bacillati</taxon>
        <taxon>Cyanobacteriota</taxon>
        <taxon>Cyanophyceae</taxon>
        <taxon>Oscillatoriophycideae</taxon>
        <taxon>Oscillatoriales</taxon>
        <taxon>Microcoleaceae</taxon>
        <taxon>Planktothrix</taxon>
    </lineage>
</organism>
<gene>
    <name evidence="1" type="ORF">PL9631_110062</name>
</gene>
<sequence length="54" mass="5927">MLYAMANSGEIKAGEHFTAANFSITAKIETNSARRHRSASSVLYLPIEQLTQTV</sequence>
<comment type="caution">
    <text evidence="1">The sequence shown here is derived from an EMBL/GenBank/DDBJ whole genome shotgun (WGS) entry which is preliminary data.</text>
</comment>
<evidence type="ECO:0000313" key="1">
    <source>
        <dbReference type="EMBL" id="VXD14554.1"/>
    </source>
</evidence>
<dbReference type="Proteomes" id="UP000182190">
    <property type="component" value="Unassembled WGS sequence"/>
</dbReference>
<name>A0A7Z9BMT6_9CYAN</name>
<keyword evidence="2" id="KW-1185">Reference proteome</keyword>
<proteinExistence type="predicted"/>
<dbReference type="EMBL" id="CZCS02000013">
    <property type="protein sequence ID" value="VXD14554.1"/>
    <property type="molecule type" value="Genomic_DNA"/>
</dbReference>